<dbReference type="RefSeq" id="WP_112115742.1">
    <property type="nucleotide sequence ID" value="NZ_PRKZ01000005.1"/>
</dbReference>
<feature type="transmembrane region" description="Helical" evidence="5">
    <location>
        <begin position="277"/>
        <end position="298"/>
    </location>
</feature>
<organism evidence="7 8">
    <name type="scientific">Faecalibacterium prausnitzii</name>
    <dbReference type="NCBI Taxonomy" id="853"/>
    <lineage>
        <taxon>Bacteria</taxon>
        <taxon>Bacillati</taxon>
        <taxon>Bacillota</taxon>
        <taxon>Clostridia</taxon>
        <taxon>Eubacteriales</taxon>
        <taxon>Oscillospiraceae</taxon>
        <taxon>Faecalibacterium</taxon>
    </lineage>
</organism>
<feature type="transmembrane region" description="Helical" evidence="5">
    <location>
        <begin position="103"/>
        <end position="123"/>
    </location>
</feature>
<proteinExistence type="predicted"/>
<evidence type="ECO:0000256" key="4">
    <source>
        <dbReference type="ARBA" id="ARBA00023136"/>
    </source>
</evidence>
<evidence type="ECO:0000256" key="1">
    <source>
        <dbReference type="ARBA" id="ARBA00004141"/>
    </source>
</evidence>
<dbReference type="InterPro" id="IPR004481">
    <property type="entry name" value="K/Na/Ca-exchanger"/>
</dbReference>
<dbReference type="NCBIfam" id="TIGR00367">
    <property type="entry name" value="calcium/sodium antiporter"/>
    <property type="match status" value="1"/>
</dbReference>
<reference evidence="7 8" key="1">
    <citation type="submission" date="2018-02" db="EMBL/GenBank/DDBJ databases">
        <title>Complete genome sequencing of Faecalibacterium prausnitzii strains isolated from the human gut.</title>
        <authorList>
            <person name="Fitzgerald B.C."/>
            <person name="Shkoporov A.N."/>
            <person name="Ross P.R."/>
            <person name="Hill C."/>
        </authorList>
    </citation>
    <scope>NUCLEOTIDE SEQUENCE [LARGE SCALE GENOMIC DNA]</scope>
    <source>
        <strain evidence="7 8">APC942/8-14-2</strain>
    </source>
</reference>
<sequence>MLIPVVLFIIGLLCLIKGGDWFVDGASALARRFHLPELLIGATVVSIGTTLPEVMVSTMSAVSGHGEIAYGNAIGSVICNAALIAAITIAVRPGKVDRKTLGMPVAFFFAAAAIYCVAAYGFGKFTRPMGLIMLALFVAYMVANVLQMKNAPAGAEAEAEAEAAEEEMTLTKTLVLLVAGAVLIAVGANLLVDNGTLIAQALGVPESVIALTFVALGTSLPELVTAITSLVKGCSDLSLGNIVGANVFNLVLVSGASVTIAPFTIPQSSTLFGINSSLVLDLPVMLAVMVLMCVPALVRGKLSRGQGVLLLCIYAAFCAIQFTM</sequence>
<keyword evidence="3 5" id="KW-1133">Transmembrane helix</keyword>
<protein>
    <submittedName>
        <fullName evidence="7">Sodium:proton exchanger</fullName>
    </submittedName>
</protein>
<evidence type="ECO:0000256" key="3">
    <source>
        <dbReference type="ARBA" id="ARBA00022989"/>
    </source>
</evidence>
<evidence type="ECO:0000256" key="5">
    <source>
        <dbReference type="SAM" id="Phobius"/>
    </source>
</evidence>
<feature type="transmembrane region" description="Helical" evidence="5">
    <location>
        <begin position="243"/>
        <end position="265"/>
    </location>
</feature>
<dbReference type="Pfam" id="PF01699">
    <property type="entry name" value="Na_Ca_ex"/>
    <property type="match status" value="2"/>
</dbReference>
<evidence type="ECO:0000259" key="6">
    <source>
        <dbReference type="Pfam" id="PF01699"/>
    </source>
</evidence>
<evidence type="ECO:0000256" key="2">
    <source>
        <dbReference type="ARBA" id="ARBA00022692"/>
    </source>
</evidence>
<evidence type="ECO:0000313" key="8">
    <source>
        <dbReference type="Proteomes" id="UP000251634"/>
    </source>
</evidence>
<comment type="caution">
    <text evidence="7">The sequence shown here is derived from an EMBL/GenBank/DDBJ whole genome shotgun (WGS) entry which is preliminary data.</text>
</comment>
<dbReference type="AlphaFoldDB" id="A0A329TIG7"/>
<dbReference type="InterPro" id="IPR004837">
    <property type="entry name" value="NaCa_Exmemb"/>
</dbReference>
<feature type="transmembrane region" description="Helical" evidence="5">
    <location>
        <begin position="68"/>
        <end position="91"/>
    </location>
</feature>
<dbReference type="GO" id="GO:0005262">
    <property type="term" value="F:calcium channel activity"/>
    <property type="evidence" value="ECO:0007669"/>
    <property type="project" value="TreeGrafter"/>
</dbReference>
<feature type="domain" description="Sodium/calcium exchanger membrane region" evidence="6">
    <location>
        <begin position="5"/>
        <end position="144"/>
    </location>
</feature>
<feature type="transmembrane region" description="Helical" evidence="5">
    <location>
        <begin position="305"/>
        <end position="323"/>
    </location>
</feature>
<feature type="domain" description="Sodium/calcium exchanger membrane region" evidence="6">
    <location>
        <begin position="174"/>
        <end position="322"/>
    </location>
</feature>
<dbReference type="GO" id="GO:0006874">
    <property type="term" value="P:intracellular calcium ion homeostasis"/>
    <property type="evidence" value="ECO:0007669"/>
    <property type="project" value="TreeGrafter"/>
</dbReference>
<name>A0A329TIG7_9FIRM</name>
<evidence type="ECO:0000313" key="7">
    <source>
        <dbReference type="EMBL" id="RAW49567.1"/>
    </source>
</evidence>
<comment type="subcellular location">
    <subcellularLocation>
        <location evidence="1">Membrane</location>
        <topology evidence="1">Multi-pass membrane protein</topology>
    </subcellularLocation>
</comment>
<dbReference type="EMBL" id="PRKZ01000005">
    <property type="protein sequence ID" value="RAW49567.1"/>
    <property type="molecule type" value="Genomic_DNA"/>
</dbReference>
<feature type="transmembrane region" description="Helical" evidence="5">
    <location>
        <begin position="129"/>
        <end position="146"/>
    </location>
</feature>
<dbReference type="GO" id="GO:0005886">
    <property type="term" value="C:plasma membrane"/>
    <property type="evidence" value="ECO:0007669"/>
    <property type="project" value="TreeGrafter"/>
</dbReference>
<dbReference type="InterPro" id="IPR044880">
    <property type="entry name" value="NCX_ion-bd_dom_sf"/>
</dbReference>
<dbReference type="GO" id="GO:0008273">
    <property type="term" value="F:calcium, potassium:sodium antiporter activity"/>
    <property type="evidence" value="ECO:0007669"/>
    <property type="project" value="TreeGrafter"/>
</dbReference>
<gene>
    <name evidence="7" type="ORF">C4N25_08670</name>
</gene>
<keyword evidence="4 5" id="KW-0472">Membrane</keyword>
<dbReference type="Gene3D" id="1.20.1420.30">
    <property type="entry name" value="NCX, central ion-binding region"/>
    <property type="match status" value="1"/>
</dbReference>
<dbReference type="PANTHER" id="PTHR10846:SF8">
    <property type="entry name" value="INNER MEMBRANE PROTEIN YRBG"/>
    <property type="match status" value="1"/>
</dbReference>
<keyword evidence="2 5" id="KW-0812">Transmembrane</keyword>
<dbReference type="Proteomes" id="UP000251634">
    <property type="component" value="Unassembled WGS sequence"/>
</dbReference>
<accession>A0A329TIG7</accession>
<feature type="transmembrane region" description="Helical" evidence="5">
    <location>
        <begin position="174"/>
        <end position="192"/>
    </location>
</feature>
<dbReference type="PANTHER" id="PTHR10846">
    <property type="entry name" value="SODIUM/POTASSIUM/CALCIUM EXCHANGER"/>
    <property type="match status" value="1"/>
</dbReference>